<dbReference type="EMBL" id="VWSH01000004">
    <property type="protein sequence ID" value="KAA5532469.1"/>
    <property type="molecule type" value="Genomic_DNA"/>
</dbReference>
<name>A0A5M6CH65_9BACT</name>
<accession>A0A5M6CH65</accession>
<dbReference type="SUPFAM" id="SSF53474">
    <property type="entry name" value="alpha/beta-Hydrolases"/>
    <property type="match status" value="1"/>
</dbReference>
<feature type="domain" description="AB hydrolase-1" evidence="1">
    <location>
        <begin position="28"/>
        <end position="155"/>
    </location>
</feature>
<sequence length="288" mass="32598">MPYKDHFIYTNKIRLHFIEYKTKNNLTPLILLHGLTANAHTFDGLVCKGLAEKYHLYIPDLRGRGHSDKPAYNYSIRHHAKDIIGMMDQIGLEKVAIAGHSFGGLLGIYLAVHFPERIEKVVILDAAAEMNAKVGQMLMPVFKRLDKTFASFEAYIEHTKASPTLTFWDEVMTTYYRADVKTLPDGKVRTYSSLANIIKVTIGVSNQPWRRFFNDVTQPVLLINATDNYNLNEPLLPDYKAKESVRLLQNGTYLKVSGNHQTMLYGDGAEEIVEAMSAFIPEIAMAEV</sequence>
<evidence type="ECO:0000313" key="3">
    <source>
        <dbReference type="Proteomes" id="UP000323632"/>
    </source>
</evidence>
<dbReference type="GO" id="GO:0016787">
    <property type="term" value="F:hydrolase activity"/>
    <property type="evidence" value="ECO:0007669"/>
    <property type="project" value="UniProtKB-KW"/>
</dbReference>
<dbReference type="PANTHER" id="PTHR43798:SF33">
    <property type="entry name" value="HYDROLASE, PUTATIVE (AFU_ORTHOLOGUE AFUA_2G14860)-RELATED"/>
    <property type="match status" value="1"/>
</dbReference>
<dbReference type="RefSeq" id="WP_150033972.1">
    <property type="nucleotide sequence ID" value="NZ_VWSH01000004.1"/>
</dbReference>
<dbReference type="InterPro" id="IPR050266">
    <property type="entry name" value="AB_hydrolase_sf"/>
</dbReference>
<evidence type="ECO:0000313" key="2">
    <source>
        <dbReference type="EMBL" id="KAA5532469.1"/>
    </source>
</evidence>
<dbReference type="PRINTS" id="PR00111">
    <property type="entry name" value="ABHYDROLASE"/>
</dbReference>
<protein>
    <submittedName>
        <fullName evidence="2">Alpha/beta hydrolase</fullName>
    </submittedName>
</protein>
<proteinExistence type="predicted"/>
<dbReference type="InterPro" id="IPR029058">
    <property type="entry name" value="AB_hydrolase_fold"/>
</dbReference>
<gene>
    <name evidence="2" type="ORF">F0919_16920</name>
</gene>
<dbReference type="InterPro" id="IPR000073">
    <property type="entry name" value="AB_hydrolase_1"/>
</dbReference>
<keyword evidence="3" id="KW-1185">Reference proteome</keyword>
<dbReference type="Proteomes" id="UP000323632">
    <property type="component" value="Unassembled WGS sequence"/>
</dbReference>
<dbReference type="GO" id="GO:0016020">
    <property type="term" value="C:membrane"/>
    <property type="evidence" value="ECO:0007669"/>
    <property type="project" value="TreeGrafter"/>
</dbReference>
<dbReference type="AlphaFoldDB" id="A0A5M6CH65"/>
<evidence type="ECO:0000259" key="1">
    <source>
        <dbReference type="Pfam" id="PF00561"/>
    </source>
</evidence>
<dbReference type="PANTHER" id="PTHR43798">
    <property type="entry name" value="MONOACYLGLYCEROL LIPASE"/>
    <property type="match status" value="1"/>
</dbReference>
<organism evidence="2 3">
    <name type="scientific">Taibaiella lutea</name>
    <dbReference type="NCBI Taxonomy" id="2608001"/>
    <lineage>
        <taxon>Bacteria</taxon>
        <taxon>Pseudomonadati</taxon>
        <taxon>Bacteroidota</taxon>
        <taxon>Chitinophagia</taxon>
        <taxon>Chitinophagales</taxon>
        <taxon>Chitinophagaceae</taxon>
        <taxon>Taibaiella</taxon>
    </lineage>
</organism>
<comment type="caution">
    <text evidence="2">The sequence shown here is derived from an EMBL/GenBank/DDBJ whole genome shotgun (WGS) entry which is preliminary data.</text>
</comment>
<dbReference type="Gene3D" id="3.40.50.1820">
    <property type="entry name" value="alpha/beta hydrolase"/>
    <property type="match status" value="1"/>
</dbReference>
<keyword evidence="2" id="KW-0378">Hydrolase</keyword>
<reference evidence="2 3" key="1">
    <citation type="submission" date="2019-09" db="EMBL/GenBank/DDBJ databases">
        <title>Genome sequence and assembly of Taibaiella sp.</title>
        <authorList>
            <person name="Chhetri G."/>
        </authorList>
    </citation>
    <scope>NUCLEOTIDE SEQUENCE [LARGE SCALE GENOMIC DNA]</scope>
    <source>
        <strain evidence="2 3">KVB11</strain>
    </source>
</reference>
<dbReference type="Pfam" id="PF00561">
    <property type="entry name" value="Abhydrolase_1"/>
    <property type="match status" value="1"/>
</dbReference>